<evidence type="ECO:0000313" key="5">
    <source>
        <dbReference type="EMBL" id="ENY98775.1"/>
    </source>
</evidence>
<reference evidence="5 6" key="1">
    <citation type="submission" date="2013-01" db="EMBL/GenBank/DDBJ databases">
        <title>The Genome Sequence of Clostridium colicanis 209318.</title>
        <authorList>
            <consortium name="The Broad Institute Genome Sequencing Platform"/>
            <person name="Earl A."/>
            <person name="Ward D."/>
            <person name="Feldgarden M."/>
            <person name="Gevers D."/>
            <person name="Courvalin P."/>
            <person name="Lambert T."/>
            <person name="Walker B."/>
            <person name="Young S.K."/>
            <person name="Zeng Q."/>
            <person name="Gargeya S."/>
            <person name="Fitzgerald M."/>
            <person name="Haas B."/>
            <person name="Abouelleil A."/>
            <person name="Alvarado L."/>
            <person name="Arachchi H.M."/>
            <person name="Berlin A.M."/>
            <person name="Chapman S.B."/>
            <person name="Dewar J."/>
            <person name="Goldberg J."/>
            <person name="Griggs A."/>
            <person name="Gujja S."/>
            <person name="Hansen M."/>
            <person name="Howarth C."/>
            <person name="Imamovic A."/>
            <person name="Larimer J."/>
            <person name="McCowan C."/>
            <person name="Murphy C."/>
            <person name="Neiman D."/>
            <person name="Pearson M."/>
            <person name="Priest M."/>
            <person name="Roberts A."/>
            <person name="Saif S."/>
            <person name="Shea T."/>
            <person name="Sisk P."/>
            <person name="Sykes S."/>
            <person name="Wortman J."/>
            <person name="Nusbaum C."/>
            <person name="Birren B."/>
        </authorList>
    </citation>
    <scope>NUCLEOTIDE SEQUENCE [LARGE SCALE GENOMIC DNA]</scope>
    <source>
        <strain evidence="5 6">209318</strain>
    </source>
</reference>
<keyword evidence="3" id="KW-0378">Hydrolase</keyword>
<dbReference type="EMBL" id="AGYT01000026">
    <property type="protein sequence ID" value="ENY98775.1"/>
    <property type="molecule type" value="Genomic_DNA"/>
</dbReference>
<dbReference type="Gene3D" id="3.40.1350.10">
    <property type="match status" value="1"/>
</dbReference>
<dbReference type="PATRIC" id="fig|999411.4.peg.3246"/>
<dbReference type="GO" id="GO:0003676">
    <property type="term" value="F:nucleic acid binding"/>
    <property type="evidence" value="ECO:0007669"/>
    <property type="project" value="InterPro"/>
</dbReference>
<evidence type="ECO:0000259" key="4">
    <source>
        <dbReference type="SMART" id="SM00990"/>
    </source>
</evidence>
<keyword evidence="6" id="KW-1185">Reference proteome</keyword>
<protein>
    <recommendedName>
        <fullName evidence="4">VRR-NUC domain-containing protein</fullName>
    </recommendedName>
</protein>
<evidence type="ECO:0000256" key="3">
    <source>
        <dbReference type="ARBA" id="ARBA00022801"/>
    </source>
</evidence>
<dbReference type="GO" id="GO:0016788">
    <property type="term" value="F:hydrolase activity, acting on ester bonds"/>
    <property type="evidence" value="ECO:0007669"/>
    <property type="project" value="InterPro"/>
</dbReference>
<evidence type="ECO:0000256" key="1">
    <source>
        <dbReference type="ARBA" id="ARBA00001946"/>
    </source>
</evidence>
<dbReference type="Proteomes" id="UP000013097">
    <property type="component" value="Unassembled WGS sequence"/>
</dbReference>
<gene>
    <name evidence="5" type="ORF">HMPREF1092_03333</name>
</gene>
<feature type="domain" description="VRR-NUC" evidence="4">
    <location>
        <begin position="1"/>
        <end position="81"/>
    </location>
</feature>
<proteinExistence type="predicted"/>
<sequence length="94" mass="10905">MEESKIERYLKKKIELLNGKAYKFVSPGISGVPDRIVLLPHGRIVFVELKAPGKKLRKLQEIRFKELRNLGFRCEMIDSIEAVNEFVGEFKNEV</sequence>
<dbReference type="Pfam" id="PF08774">
    <property type="entry name" value="VRR_NUC"/>
    <property type="match status" value="1"/>
</dbReference>
<dbReference type="InterPro" id="IPR011856">
    <property type="entry name" value="tRNA_endonuc-like_dom_sf"/>
</dbReference>
<dbReference type="eggNOG" id="ENOG5032Y88">
    <property type="taxonomic scope" value="Bacteria"/>
</dbReference>
<organism evidence="5 6">
    <name type="scientific">Clostridium thermobutyricum</name>
    <dbReference type="NCBI Taxonomy" id="29372"/>
    <lineage>
        <taxon>Bacteria</taxon>
        <taxon>Bacillati</taxon>
        <taxon>Bacillota</taxon>
        <taxon>Clostridia</taxon>
        <taxon>Eubacteriales</taxon>
        <taxon>Clostridiaceae</taxon>
        <taxon>Clostridium</taxon>
    </lineage>
</organism>
<accession>N9W6Y8</accession>
<evidence type="ECO:0000256" key="2">
    <source>
        <dbReference type="ARBA" id="ARBA00022722"/>
    </source>
</evidence>
<comment type="caution">
    <text evidence="5">The sequence shown here is derived from an EMBL/GenBank/DDBJ whole genome shotgun (WGS) entry which is preliminary data.</text>
</comment>
<keyword evidence="2" id="KW-0540">Nuclease</keyword>
<dbReference type="HOGENOM" id="CLU_161041_1_0_9"/>
<dbReference type="InterPro" id="IPR014883">
    <property type="entry name" value="VRR_NUC"/>
</dbReference>
<dbReference type="AlphaFoldDB" id="N9W6Y8"/>
<comment type="cofactor">
    <cofactor evidence="1">
        <name>Mg(2+)</name>
        <dbReference type="ChEBI" id="CHEBI:18420"/>
    </cofactor>
</comment>
<dbReference type="SMART" id="SM00990">
    <property type="entry name" value="VRR_NUC"/>
    <property type="match status" value="1"/>
</dbReference>
<name>N9W6Y8_9CLOT</name>
<evidence type="ECO:0000313" key="6">
    <source>
        <dbReference type="Proteomes" id="UP000013097"/>
    </source>
</evidence>
<dbReference type="RefSeq" id="WP_002599773.1">
    <property type="nucleotide sequence ID" value="NZ_KB850960.1"/>
</dbReference>
<dbReference type="GO" id="GO:0004518">
    <property type="term" value="F:nuclease activity"/>
    <property type="evidence" value="ECO:0007669"/>
    <property type="project" value="UniProtKB-KW"/>
</dbReference>